<proteinExistence type="predicted"/>
<dbReference type="EMBL" id="BMUU01000001">
    <property type="protein sequence ID" value="GGY13238.1"/>
    <property type="molecule type" value="Genomic_DNA"/>
</dbReference>
<reference evidence="2" key="1">
    <citation type="journal article" date="2019" name="Int. J. Syst. Evol. Microbiol.">
        <title>The Global Catalogue of Microorganisms (GCM) 10K type strain sequencing project: providing services to taxonomists for standard genome sequencing and annotation.</title>
        <authorList>
            <consortium name="The Broad Institute Genomics Platform"/>
            <consortium name="The Broad Institute Genome Sequencing Center for Infectious Disease"/>
            <person name="Wu L."/>
            <person name="Ma J."/>
        </authorList>
    </citation>
    <scope>NUCLEOTIDE SEQUENCE [LARGE SCALE GENOMIC DNA]</scope>
    <source>
        <strain evidence="2">JCM 4594</strain>
    </source>
</reference>
<evidence type="ECO:0000313" key="2">
    <source>
        <dbReference type="Proteomes" id="UP000600946"/>
    </source>
</evidence>
<sequence>MQYETHVDESYLQIVCEHLADNRPRLGAWQHIARRWNRRPDSMMSRTQLLGFSRGDLHRCAAAAALPLPLPVGEPSLEAVQDNCLAVVLAAAAELGVHEGCHRPTGQSVGDVLRRTTTAEDPSRRYIVEGVADANPGAFVSLMRHLQGPHGCDLRTLAALAYRSPTSVDRYTALLLTTHAGAWPGSGVEQWNPVDEFAMDVYTPKARQRYNAASASAE</sequence>
<accession>A0ABQ2ZG84</accession>
<dbReference type="Proteomes" id="UP000600946">
    <property type="component" value="Unassembled WGS sequence"/>
</dbReference>
<keyword evidence="2" id="KW-1185">Reference proteome</keyword>
<name>A0ABQ2ZG84_9ACTN</name>
<protein>
    <submittedName>
        <fullName evidence="1">Uncharacterized protein</fullName>
    </submittedName>
</protein>
<organism evidence="1 2">
    <name type="scientific">Streptomyces xanthochromogenes</name>
    <dbReference type="NCBI Taxonomy" id="67384"/>
    <lineage>
        <taxon>Bacteria</taxon>
        <taxon>Bacillati</taxon>
        <taxon>Actinomycetota</taxon>
        <taxon>Actinomycetes</taxon>
        <taxon>Kitasatosporales</taxon>
        <taxon>Streptomycetaceae</taxon>
        <taxon>Streptomyces</taxon>
    </lineage>
</organism>
<evidence type="ECO:0000313" key="1">
    <source>
        <dbReference type="EMBL" id="GGY13238.1"/>
    </source>
</evidence>
<comment type="caution">
    <text evidence="1">The sequence shown here is derived from an EMBL/GenBank/DDBJ whole genome shotgun (WGS) entry which is preliminary data.</text>
</comment>
<gene>
    <name evidence="1" type="ORF">GCM10010326_00570</name>
</gene>